<name>A0A8B8FA74_9HEMI</name>
<gene>
    <name evidence="3" type="primary">LOC112681247</name>
</gene>
<proteinExistence type="predicted"/>
<dbReference type="OrthoDB" id="6630367at2759"/>
<dbReference type="GeneID" id="112681247"/>
<evidence type="ECO:0000313" key="2">
    <source>
        <dbReference type="Proteomes" id="UP000694846"/>
    </source>
</evidence>
<dbReference type="RefSeq" id="XP_025407297.1">
    <property type="nucleotide sequence ID" value="XM_025551512.1"/>
</dbReference>
<dbReference type="Proteomes" id="UP000694846">
    <property type="component" value="Unplaced"/>
</dbReference>
<evidence type="ECO:0000313" key="3">
    <source>
        <dbReference type="RefSeq" id="XP_025407297.1"/>
    </source>
</evidence>
<dbReference type="PANTHER" id="PTHR46599">
    <property type="entry name" value="PIGGYBAC TRANSPOSABLE ELEMENT-DERIVED PROTEIN 4"/>
    <property type="match status" value="1"/>
</dbReference>
<protein>
    <submittedName>
        <fullName evidence="3">Uncharacterized protein LOC112681247</fullName>
    </submittedName>
</protein>
<dbReference type="InterPro" id="IPR029526">
    <property type="entry name" value="PGBD"/>
</dbReference>
<evidence type="ECO:0000259" key="1">
    <source>
        <dbReference type="Pfam" id="PF13843"/>
    </source>
</evidence>
<accession>A0A8B8FA74</accession>
<dbReference type="Pfam" id="PF13843">
    <property type="entry name" value="DDE_Tnp_1_7"/>
    <property type="match status" value="1"/>
</dbReference>
<reference evidence="3" key="1">
    <citation type="submission" date="2025-08" db="UniProtKB">
        <authorList>
            <consortium name="RefSeq"/>
        </authorList>
    </citation>
    <scope>IDENTIFICATION</scope>
    <source>
        <tissue evidence="3">Whole body</tissue>
    </source>
</reference>
<dbReference type="AlphaFoldDB" id="A0A8B8FA74"/>
<keyword evidence="2" id="KW-1185">Reference proteome</keyword>
<sequence>MQICQKCINLLSVLTVDEQLFPYRGRTRFTQYIPSKPAKHGIKVWWICDSKYAYPLRGLIYTRKLKNERETNQGERVVKELAAPYKGSGRNITMDNFFTTLPLSDFLLSWNLTTVGTLRKNKKYIPAEMMPSKIRDEYSTVFGFQ</sequence>
<feature type="domain" description="PiggyBac transposable element-derived protein" evidence="1">
    <location>
        <begin position="4"/>
        <end position="133"/>
    </location>
</feature>
<dbReference type="PANTHER" id="PTHR46599:SF6">
    <property type="entry name" value="DUAL SPECIFICITY PHOSPHATASE 26"/>
    <property type="match status" value="1"/>
</dbReference>
<organism evidence="2 3">
    <name type="scientific">Sipha flava</name>
    <name type="common">yellow sugarcane aphid</name>
    <dbReference type="NCBI Taxonomy" id="143950"/>
    <lineage>
        <taxon>Eukaryota</taxon>
        <taxon>Metazoa</taxon>
        <taxon>Ecdysozoa</taxon>
        <taxon>Arthropoda</taxon>
        <taxon>Hexapoda</taxon>
        <taxon>Insecta</taxon>
        <taxon>Pterygota</taxon>
        <taxon>Neoptera</taxon>
        <taxon>Paraneoptera</taxon>
        <taxon>Hemiptera</taxon>
        <taxon>Sternorrhyncha</taxon>
        <taxon>Aphidomorpha</taxon>
        <taxon>Aphidoidea</taxon>
        <taxon>Aphididae</taxon>
        <taxon>Sipha</taxon>
    </lineage>
</organism>